<dbReference type="Proteomes" id="UP000078148">
    <property type="component" value="Chromosome"/>
</dbReference>
<evidence type="ECO:0000256" key="6">
    <source>
        <dbReference type="ARBA" id="ARBA00023136"/>
    </source>
</evidence>
<gene>
    <name evidence="8" type="ORF">AR543_01010</name>
</gene>
<evidence type="ECO:0000256" key="4">
    <source>
        <dbReference type="ARBA" id="ARBA00022989"/>
    </source>
</evidence>
<dbReference type="InterPro" id="IPR006073">
    <property type="entry name" value="GTP-bd"/>
</dbReference>
<evidence type="ECO:0000259" key="7">
    <source>
        <dbReference type="Pfam" id="PF01926"/>
    </source>
</evidence>
<dbReference type="InterPro" id="IPR005225">
    <property type="entry name" value="Small_GTP-bd"/>
</dbReference>
<dbReference type="Pfam" id="PF01926">
    <property type="entry name" value="MMR_HSR1"/>
    <property type="match status" value="1"/>
</dbReference>
<organism evidence="8 9">
    <name type="scientific">Paenibacillus bovis</name>
    <dbReference type="NCBI Taxonomy" id="1616788"/>
    <lineage>
        <taxon>Bacteria</taxon>
        <taxon>Bacillati</taxon>
        <taxon>Bacillota</taxon>
        <taxon>Bacilli</taxon>
        <taxon>Bacillales</taxon>
        <taxon>Paenibacillaceae</taxon>
        <taxon>Paenibacillus</taxon>
    </lineage>
</organism>
<protein>
    <submittedName>
        <fullName evidence="8">GTP-binding protein</fullName>
    </submittedName>
</protein>
<dbReference type="KEGG" id="pbv:AR543_01010"/>
<sequence>MNSKDQQTKATIRKAADQAFDNEMDEINRQMEEEVMIALVGDVNAGKSSTINQIIGDEVAGVGAEPGETTQIRPYPYREKIILIDTPGLNDVNISNSSVTRDYYRKTDVVLFFLNAAGTVFSEAEQKSLEALEKINTNILIVLNKIDAADEIDRLVRRIRQETGDRYEVIPISSRTGQNIDKLRGSILDILKKKSKDILFARTIKEKSSTANKWIIGAATSAGAIGAAPIPGADIIPLTAIQIGLLTRLAALYERPISRETAKEIVIASIVGNMGRTLFAQISKIFPGAGSVVGAGVAGSVTLALGYSVKYAYERGIDVTPESISRLYRKFRDKVKKKDDLPAVEEEDRKHR</sequence>
<comment type="subcellular location">
    <subcellularLocation>
        <location evidence="1">Membrane</location>
        <topology evidence="1">Multi-pass membrane protein</topology>
    </subcellularLocation>
</comment>
<evidence type="ECO:0000313" key="9">
    <source>
        <dbReference type="Proteomes" id="UP000078148"/>
    </source>
</evidence>
<dbReference type="NCBIfam" id="TIGR00231">
    <property type="entry name" value="small_GTP"/>
    <property type="match status" value="1"/>
</dbReference>
<dbReference type="InterPro" id="IPR021147">
    <property type="entry name" value="DUF697"/>
</dbReference>
<dbReference type="PANTHER" id="PTHR42714:SF6">
    <property type="entry name" value="TRANSLATION INITIATION FACTOR IF-2"/>
    <property type="match status" value="1"/>
</dbReference>
<evidence type="ECO:0000313" key="8">
    <source>
        <dbReference type="EMBL" id="ANF94749.1"/>
    </source>
</evidence>
<dbReference type="CDD" id="cd00882">
    <property type="entry name" value="Ras_like_GTPase"/>
    <property type="match status" value="1"/>
</dbReference>
<reference evidence="8 9" key="2">
    <citation type="journal article" date="2016" name="Int. J. Syst. Evol. Microbiol.">
        <title>Paenibacillus bovis sp. nov., isolated from raw yak (Bos grunniens) milk.</title>
        <authorList>
            <person name="Gao C."/>
            <person name="Han J."/>
            <person name="Liu Z."/>
            <person name="Xu X."/>
            <person name="Hang F."/>
            <person name="Wu Z."/>
        </authorList>
    </citation>
    <scope>NUCLEOTIDE SEQUENCE [LARGE SCALE GENOMIC DNA]</scope>
    <source>
        <strain evidence="8 9">BD3526</strain>
    </source>
</reference>
<keyword evidence="5" id="KW-0342">GTP-binding</keyword>
<dbReference type="RefSeq" id="WP_060531028.1">
    <property type="nucleotide sequence ID" value="NZ_CP013023.1"/>
</dbReference>
<evidence type="ECO:0000256" key="5">
    <source>
        <dbReference type="ARBA" id="ARBA00023134"/>
    </source>
</evidence>
<accession>A0A172ZB56</accession>
<dbReference type="GO" id="GO:0005737">
    <property type="term" value="C:cytoplasm"/>
    <property type="evidence" value="ECO:0007669"/>
    <property type="project" value="TreeGrafter"/>
</dbReference>
<evidence type="ECO:0000256" key="3">
    <source>
        <dbReference type="ARBA" id="ARBA00022741"/>
    </source>
</evidence>
<dbReference type="InterPro" id="IPR027417">
    <property type="entry name" value="P-loop_NTPase"/>
</dbReference>
<dbReference type="SUPFAM" id="SSF52540">
    <property type="entry name" value="P-loop containing nucleoside triphosphate hydrolases"/>
    <property type="match status" value="1"/>
</dbReference>
<dbReference type="Pfam" id="PF05128">
    <property type="entry name" value="DUF697"/>
    <property type="match status" value="1"/>
</dbReference>
<keyword evidence="6" id="KW-0472">Membrane</keyword>
<name>A0A172ZB56_9BACL</name>
<dbReference type="OrthoDB" id="2449499at2"/>
<dbReference type="EMBL" id="CP013023">
    <property type="protein sequence ID" value="ANF94749.1"/>
    <property type="molecule type" value="Genomic_DNA"/>
</dbReference>
<dbReference type="Gene3D" id="3.40.50.300">
    <property type="entry name" value="P-loop containing nucleotide triphosphate hydrolases"/>
    <property type="match status" value="1"/>
</dbReference>
<keyword evidence="9" id="KW-1185">Reference proteome</keyword>
<reference evidence="9" key="1">
    <citation type="submission" date="2015-10" db="EMBL/GenBank/DDBJ databases">
        <title>Genome of Paenibacillus bovis sp. nov.</title>
        <authorList>
            <person name="Wu Z."/>
            <person name="Gao C."/>
            <person name="Liu Z."/>
            <person name="Zheng H."/>
        </authorList>
    </citation>
    <scope>NUCLEOTIDE SEQUENCE [LARGE SCALE GENOMIC DNA]</scope>
    <source>
        <strain evidence="9">BD3526</strain>
    </source>
</reference>
<evidence type="ECO:0000256" key="2">
    <source>
        <dbReference type="ARBA" id="ARBA00022692"/>
    </source>
</evidence>
<keyword evidence="4" id="KW-1133">Transmembrane helix</keyword>
<dbReference type="AlphaFoldDB" id="A0A172ZB56"/>
<dbReference type="PANTHER" id="PTHR42714">
    <property type="entry name" value="TRNA MODIFICATION GTPASE GTPBP3"/>
    <property type="match status" value="1"/>
</dbReference>
<feature type="domain" description="G" evidence="7">
    <location>
        <begin position="37"/>
        <end position="145"/>
    </location>
</feature>
<dbReference type="GO" id="GO:0016020">
    <property type="term" value="C:membrane"/>
    <property type="evidence" value="ECO:0007669"/>
    <property type="project" value="UniProtKB-SubCell"/>
</dbReference>
<dbReference type="GO" id="GO:0002098">
    <property type="term" value="P:tRNA wobble uridine modification"/>
    <property type="evidence" value="ECO:0007669"/>
    <property type="project" value="TreeGrafter"/>
</dbReference>
<dbReference type="GO" id="GO:0005525">
    <property type="term" value="F:GTP binding"/>
    <property type="evidence" value="ECO:0007669"/>
    <property type="project" value="UniProtKB-KW"/>
</dbReference>
<dbReference type="STRING" id="1616788.AR543_01010"/>
<keyword evidence="2" id="KW-0812">Transmembrane</keyword>
<keyword evidence="3" id="KW-0547">Nucleotide-binding</keyword>
<proteinExistence type="predicted"/>
<evidence type="ECO:0000256" key="1">
    <source>
        <dbReference type="ARBA" id="ARBA00004141"/>
    </source>
</evidence>
<dbReference type="GO" id="GO:0030488">
    <property type="term" value="P:tRNA methylation"/>
    <property type="evidence" value="ECO:0007669"/>
    <property type="project" value="TreeGrafter"/>
</dbReference>